<proteinExistence type="predicted"/>
<dbReference type="SUPFAM" id="SSF50630">
    <property type="entry name" value="Acid proteases"/>
    <property type="match status" value="1"/>
</dbReference>
<dbReference type="Gene3D" id="4.10.60.10">
    <property type="entry name" value="Zinc finger, CCHC-type"/>
    <property type="match status" value="1"/>
</dbReference>
<keyword evidence="8" id="KW-0862">Zinc</keyword>
<evidence type="ECO:0000256" key="1">
    <source>
        <dbReference type="ARBA" id="ARBA00012493"/>
    </source>
</evidence>
<evidence type="ECO:0000313" key="12">
    <source>
        <dbReference type="Proteomes" id="UP001151760"/>
    </source>
</evidence>
<dbReference type="PANTHER" id="PTHR37984">
    <property type="entry name" value="PROTEIN CBG26694"/>
    <property type="match status" value="1"/>
</dbReference>
<feature type="compositionally biased region" description="Acidic residues" evidence="9">
    <location>
        <begin position="76"/>
        <end position="137"/>
    </location>
</feature>
<dbReference type="PROSITE" id="PS50158">
    <property type="entry name" value="ZF_CCHC"/>
    <property type="match status" value="1"/>
</dbReference>
<dbReference type="InterPro" id="IPR036875">
    <property type="entry name" value="Znf_CCHC_sf"/>
</dbReference>
<dbReference type="Pfam" id="PF17917">
    <property type="entry name" value="RT_RNaseH"/>
    <property type="match status" value="1"/>
</dbReference>
<dbReference type="GO" id="GO:0003964">
    <property type="term" value="F:RNA-directed DNA polymerase activity"/>
    <property type="evidence" value="ECO:0007669"/>
    <property type="project" value="UniProtKB-KW"/>
</dbReference>
<dbReference type="InterPro" id="IPR045358">
    <property type="entry name" value="Ty3_capsid"/>
</dbReference>
<keyword evidence="8" id="KW-0863">Zinc-finger</keyword>
<dbReference type="InterPro" id="IPR021109">
    <property type="entry name" value="Peptidase_aspartic_dom_sf"/>
</dbReference>
<dbReference type="Proteomes" id="UP001151760">
    <property type="component" value="Unassembled WGS sequence"/>
</dbReference>
<organism evidence="11 12">
    <name type="scientific">Tanacetum coccineum</name>
    <dbReference type="NCBI Taxonomy" id="301880"/>
    <lineage>
        <taxon>Eukaryota</taxon>
        <taxon>Viridiplantae</taxon>
        <taxon>Streptophyta</taxon>
        <taxon>Embryophyta</taxon>
        <taxon>Tracheophyta</taxon>
        <taxon>Spermatophyta</taxon>
        <taxon>Magnoliopsida</taxon>
        <taxon>eudicotyledons</taxon>
        <taxon>Gunneridae</taxon>
        <taxon>Pentapetalae</taxon>
        <taxon>asterids</taxon>
        <taxon>campanulids</taxon>
        <taxon>Asterales</taxon>
        <taxon>Asteraceae</taxon>
        <taxon>Asteroideae</taxon>
        <taxon>Anthemideae</taxon>
        <taxon>Anthemidinae</taxon>
        <taxon>Tanacetum</taxon>
    </lineage>
</organism>
<dbReference type="SUPFAM" id="SSF56672">
    <property type="entry name" value="DNA/RNA polymerases"/>
    <property type="match status" value="1"/>
</dbReference>
<evidence type="ECO:0000256" key="6">
    <source>
        <dbReference type="ARBA" id="ARBA00022801"/>
    </source>
</evidence>
<feature type="domain" description="CCHC-type" evidence="10">
    <location>
        <begin position="617"/>
        <end position="632"/>
    </location>
</feature>
<gene>
    <name evidence="11" type="ORF">Tco_0924956</name>
</gene>
<evidence type="ECO:0000259" key="10">
    <source>
        <dbReference type="PROSITE" id="PS50158"/>
    </source>
</evidence>
<dbReference type="Gene3D" id="2.40.70.10">
    <property type="entry name" value="Acid Proteases"/>
    <property type="match status" value="1"/>
</dbReference>
<dbReference type="InterPro" id="IPR000477">
    <property type="entry name" value="RT_dom"/>
</dbReference>
<dbReference type="CDD" id="cd01647">
    <property type="entry name" value="RT_LTR"/>
    <property type="match status" value="1"/>
</dbReference>
<dbReference type="Pfam" id="PF08284">
    <property type="entry name" value="RVP_2"/>
    <property type="match status" value="1"/>
</dbReference>
<dbReference type="Pfam" id="PF19259">
    <property type="entry name" value="Ty3_capsid"/>
    <property type="match status" value="1"/>
</dbReference>
<evidence type="ECO:0000256" key="3">
    <source>
        <dbReference type="ARBA" id="ARBA00022695"/>
    </source>
</evidence>
<dbReference type="InterPro" id="IPR001878">
    <property type="entry name" value="Znf_CCHC"/>
</dbReference>
<dbReference type="PANTHER" id="PTHR37984:SF5">
    <property type="entry name" value="PROTEIN NYNRIN-LIKE"/>
    <property type="match status" value="1"/>
</dbReference>
<dbReference type="EC" id="2.7.7.49" evidence="1"/>
<dbReference type="Pfam" id="PF00078">
    <property type="entry name" value="RVT_1"/>
    <property type="match status" value="1"/>
</dbReference>
<accession>A0ABQ5D6U8</accession>
<evidence type="ECO:0000256" key="2">
    <source>
        <dbReference type="ARBA" id="ARBA00022679"/>
    </source>
</evidence>
<dbReference type="InterPro" id="IPR043128">
    <property type="entry name" value="Rev_trsase/Diguanyl_cyclase"/>
</dbReference>
<keyword evidence="12" id="KW-1185">Reference proteome</keyword>
<evidence type="ECO:0000256" key="4">
    <source>
        <dbReference type="ARBA" id="ARBA00022722"/>
    </source>
</evidence>
<dbReference type="EMBL" id="BQNB010014973">
    <property type="protein sequence ID" value="GJT34537.1"/>
    <property type="molecule type" value="Genomic_DNA"/>
</dbReference>
<dbReference type="Gene3D" id="3.10.10.10">
    <property type="entry name" value="HIV Type 1 Reverse Transcriptase, subunit A, domain 1"/>
    <property type="match status" value="1"/>
</dbReference>
<comment type="caution">
    <text evidence="11">The sequence shown here is derived from an EMBL/GenBank/DDBJ whole genome shotgun (WGS) entry which is preliminary data.</text>
</comment>
<sequence length="1300" mass="146893">MDPYEEVAQQGQAHPLLPTYVPDPMELDEHVPIYVPEPGHPVYHAPSDDDIQVEDQPYVDDASPTTESPGYIADSDSIEEDTDADSIDYPDEPEDGEEDDEDPEEDPSEEHEPEDDDDDDDTNDEDEEPTEDEEEDEHPASADSSAIPVVDPVPSAGDTEAFETDESAPTPRSPQTRARIDEHVVAPIPPTNPTYDQAPLGHRASIIRMRDDILEEDMPPRRRFILAAPPPGCDVAESSAAATRAPRAADRVEDVGYVRALQASEHRMMTFIEEVNLRVSYQAQAYLSSEARNRALLARLETLESHMSLIIIISIFIDIVIISHVHCILVIIRIMPVTRQGANDAMTLESIQAMIDRAIQRNSTQDDGSQSLGGGIRRPVQPARVCSYPDFMKCQPLNFKGTEGVVGLSQWLKKMESVFHISGCAIENQVKFATCTLLGAALTWWNGHVRTLGHDAAYAMTWGTFKKKLTDKYCPNGEIKKLEIELWNLKVRGNDVAAYTQRFQELALMCTKFLADETAKINKYIGGLPDNIHGNVMSARPKTLDFAIELANDLMDQKLRTYAERQNDNKRKADDSSRNINNPIRSKMYGHTTTDCRVNTNNNNNNNNNKNQKAGACYECGNTGHIKKNCPKLKNRENNNGNGPAQGRAYALGGRDASPDSNVITGTFLLNNRYATILFDTGADRSFVSNTFSALINITPTTLENHYDVELADGKIIGVNTIIRGCTLNFMNHLFDIDLMHVPLGSFDVIIGMDWLTKYHGVIICDENIVRVPFGKETLIFKGCDVFLAHITTKEAKDKSEEKRLEYVPIVRDFPEVFPEDLLARAPYRLAPSEMKELAEQLQELSDKGFIRPSSSPWGAPVLFVKKKDGSFCMCIDYRELNKLTVKNRYPLPRIDDLFDQLQGSSVYSKIDLRSGYHQLRVREEDILKTAFRTHYGHYEFQVMPFGLTNAPAVFMDLMNRVKEELYAKFSKCGFWIPKVQFLGHVIDSKGIHVDPAKIESIKDWAPPKSPTEIRQFLGLTGYYRRFIEGFSKIIKLMTKLTQKSVKFDWGEKEEAAFQLIKQKLCSAPILALPKGSKNFVVYCDASHKGLGDVLMQNEKVIAYASRQLKIHEKNYTTHDLELGAVVFALKMWRHYLYGTRCTVFTDHKSLQHILDQKELNMRQRRWLELLSDYDCDIRYHPGKANVVADALSRKERSKPLRVRALVMTIGLNLPKQILEAQTEALKPENLTAEDVGGMLRQDLTKERLKPRADGTLCLNNRSWLPCYGDLRTLVMHESHKSKYSIHPGSDKMYQDFTNT</sequence>
<feature type="region of interest" description="Disordered" evidence="9">
    <location>
        <begin position="564"/>
        <end position="590"/>
    </location>
</feature>
<keyword evidence="5" id="KW-0255">Endonuclease</keyword>
<evidence type="ECO:0000256" key="7">
    <source>
        <dbReference type="ARBA" id="ARBA00022918"/>
    </source>
</evidence>
<evidence type="ECO:0000256" key="5">
    <source>
        <dbReference type="ARBA" id="ARBA00022759"/>
    </source>
</evidence>
<dbReference type="InterPro" id="IPR050951">
    <property type="entry name" value="Retrovirus_Pol_polyprotein"/>
</dbReference>
<name>A0ABQ5D6U8_9ASTR</name>
<dbReference type="SUPFAM" id="SSF57756">
    <property type="entry name" value="Retrovirus zinc finger-like domains"/>
    <property type="match status" value="1"/>
</dbReference>
<keyword evidence="6" id="KW-0378">Hydrolase</keyword>
<dbReference type="InterPro" id="IPR041373">
    <property type="entry name" value="RT_RNaseH"/>
</dbReference>
<keyword evidence="8" id="KW-0479">Metal-binding</keyword>
<keyword evidence="7 11" id="KW-0695">RNA-directed DNA polymerase</keyword>
<reference evidence="11" key="1">
    <citation type="journal article" date="2022" name="Int. J. Mol. Sci.">
        <title>Draft Genome of Tanacetum Coccineum: Genomic Comparison of Closely Related Tanacetum-Family Plants.</title>
        <authorList>
            <person name="Yamashiro T."/>
            <person name="Shiraishi A."/>
            <person name="Nakayama K."/>
            <person name="Satake H."/>
        </authorList>
    </citation>
    <scope>NUCLEOTIDE SEQUENCE</scope>
</reference>
<keyword evidence="3" id="KW-0548">Nucleotidyltransferase</keyword>
<dbReference type="Pfam" id="PF00098">
    <property type="entry name" value="zf-CCHC"/>
    <property type="match status" value="1"/>
</dbReference>
<evidence type="ECO:0000256" key="8">
    <source>
        <dbReference type="PROSITE-ProRule" id="PRU00047"/>
    </source>
</evidence>
<protein>
    <recommendedName>
        <fullName evidence="1">RNA-directed DNA polymerase</fullName>
        <ecNumber evidence="1">2.7.7.49</ecNumber>
    </recommendedName>
</protein>
<feature type="region of interest" description="Disordered" evidence="9">
    <location>
        <begin position="1"/>
        <end position="178"/>
    </location>
</feature>
<evidence type="ECO:0000256" key="9">
    <source>
        <dbReference type="SAM" id="MobiDB-lite"/>
    </source>
</evidence>
<keyword evidence="4" id="KW-0540">Nuclease</keyword>
<evidence type="ECO:0000313" key="11">
    <source>
        <dbReference type="EMBL" id="GJT34537.1"/>
    </source>
</evidence>
<keyword evidence="2" id="KW-0808">Transferase</keyword>
<dbReference type="CDD" id="cd00303">
    <property type="entry name" value="retropepsin_like"/>
    <property type="match status" value="1"/>
</dbReference>
<dbReference type="SMART" id="SM00343">
    <property type="entry name" value="ZnF_C2HC"/>
    <property type="match status" value="1"/>
</dbReference>
<dbReference type="Gene3D" id="3.30.70.270">
    <property type="match status" value="2"/>
</dbReference>
<dbReference type="CDD" id="cd09274">
    <property type="entry name" value="RNase_HI_RT_Ty3"/>
    <property type="match status" value="1"/>
</dbReference>
<feature type="compositionally biased region" description="Basic and acidic residues" evidence="9">
    <location>
        <begin position="564"/>
        <end position="577"/>
    </location>
</feature>
<dbReference type="InterPro" id="IPR043502">
    <property type="entry name" value="DNA/RNA_pol_sf"/>
</dbReference>
<reference evidence="11" key="2">
    <citation type="submission" date="2022-01" db="EMBL/GenBank/DDBJ databases">
        <authorList>
            <person name="Yamashiro T."/>
            <person name="Shiraishi A."/>
            <person name="Satake H."/>
            <person name="Nakayama K."/>
        </authorList>
    </citation>
    <scope>NUCLEOTIDE SEQUENCE</scope>
</reference>